<dbReference type="InterPro" id="IPR032675">
    <property type="entry name" value="LRR_dom_sf"/>
</dbReference>
<dbReference type="OrthoDB" id="3065285at2759"/>
<dbReference type="STRING" id="39966.A0A369JCL6"/>
<accession>A0A369JCL6</accession>
<evidence type="ECO:0000313" key="2">
    <source>
        <dbReference type="Proteomes" id="UP000076154"/>
    </source>
</evidence>
<dbReference type="SUPFAM" id="SSF52047">
    <property type="entry name" value="RNI-like"/>
    <property type="match status" value="1"/>
</dbReference>
<dbReference type="Gene3D" id="1.20.1280.50">
    <property type="match status" value="1"/>
</dbReference>
<comment type="caution">
    <text evidence="1">The sequence shown here is derived from an EMBL/GenBank/DDBJ whole genome shotgun (WGS) entry which is preliminary data.</text>
</comment>
<dbReference type="AlphaFoldDB" id="A0A369JCL6"/>
<reference evidence="1" key="1">
    <citation type="submission" date="2018-04" db="EMBL/GenBank/DDBJ databases">
        <title>Whole genome sequencing of Hypsizygus marmoreus.</title>
        <authorList>
            <person name="Choi I.-G."/>
            <person name="Min B."/>
            <person name="Kim J.-G."/>
            <person name="Kim S."/>
            <person name="Oh Y.-L."/>
            <person name="Kong W.-S."/>
            <person name="Park H."/>
            <person name="Jeong J."/>
            <person name="Song E.-S."/>
        </authorList>
    </citation>
    <scope>NUCLEOTIDE SEQUENCE [LARGE SCALE GENOMIC DNA]</scope>
    <source>
        <strain evidence="1">51987-8</strain>
    </source>
</reference>
<organism evidence="1 2">
    <name type="scientific">Hypsizygus marmoreus</name>
    <name type="common">White beech mushroom</name>
    <name type="synonym">Agaricus marmoreus</name>
    <dbReference type="NCBI Taxonomy" id="39966"/>
    <lineage>
        <taxon>Eukaryota</taxon>
        <taxon>Fungi</taxon>
        <taxon>Dikarya</taxon>
        <taxon>Basidiomycota</taxon>
        <taxon>Agaricomycotina</taxon>
        <taxon>Agaricomycetes</taxon>
        <taxon>Agaricomycetidae</taxon>
        <taxon>Agaricales</taxon>
        <taxon>Tricholomatineae</taxon>
        <taxon>Lyophyllaceae</taxon>
        <taxon>Hypsizygus</taxon>
    </lineage>
</organism>
<gene>
    <name evidence="1" type="ORF">Hypma_014395</name>
</gene>
<protein>
    <submittedName>
        <fullName evidence="1">Uncharacterized protein</fullName>
    </submittedName>
</protein>
<name>A0A369JCL6_HYPMA</name>
<dbReference type="InParanoid" id="A0A369JCL6"/>
<dbReference type="Proteomes" id="UP000076154">
    <property type="component" value="Unassembled WGS sequence"/>
</dbReference>
<dbReference type="Gene3D" id="3.80.10.10">
    <property type="entry name" value="Ribonuclease Inhibitor"/>
    <property type="match status" value="1"/>
</dbReference>
<evidence type="ECO:0000313" key="1">
    <source>
        <dbReference type="EMBL" id="RDB19072.1"/>
    </source>
</evidence>
<keyword evidence="2" id="KW-1185">Reference proteome</keyword>
<proteinExistence type="predicted"/>
<sequence length="489" mass="55585">MPLEIAPEDQAAIVLATTNNEVILDSLYPAVQQLIASAEQSVVQIDVEIVRVQHILRTLVGRRKKECNKIRRFKATMAPHRKLPNALLVEIFAFCTEYAVIPHGNTEAPWSLACVCARWRQVVHRTRALWSRIRTLSNNTCAWDLRFTRTIETLLARNHGSHISMDATFDGNLSIRRGSQFTEFLLSYGRRLQNLSVTASSSYIRNFIDVPPGVLQNLTTLTIRSVQFGESISHIPLIDVAPNLRHLTVGFTLHQIPSTLSIAALSHLISLALVVTVPRDVAFQILLCCASLVNCEMTIDDYPPRLVRGSVHTLPELKRLLIRVNNCNRLDWIEDLRLPRLMDFECLAESGTWQPTWTQSITGSRTLERLAINFRVGEVDLECILDSAPSLRILDMRKAAGDSISLAILSRMSVGDLAPRLEFLGCSIATSESLSWHFDMLEERRSHHTRPSHIAQVKLYKYPRHISEDIRNRFDMMNNSDWDIMLKRR</sequence>
<dbReference type="EMBL" id="LUEZ02000085">
    <property type="protein sequence ID" value="RDB19072.1"/>
    <property type="molecule type" value="Genomic_DNA"/>
</dbReference>